<gene>
    <name evidence="5" type="ORF">DYU05_16615</name>
</gene>
<dbReference type="EMBL" id="QWDE01000003">
    <property type="protein sequence ID" value="RFZ82237.1"/>
    <property type="molecule type" value="Genomic_DNA"/>
</dbReference>
<keyword evidence="6" id="KW-1185">Reference proteome</keyword>
<dbReference type="RefSeq" id="WP_117384261.1">
    <property type="nucleotide sequence ID" value="NZ_QWDE01000003.1"/>
</dbReference>
<keyword evidence="1" id="KW-0328">Glycosyltransferase</keyword>
<reference evidence="5 6" key="1">
    <citation type="submission" date="2018-08" db="EMBL/GenBank/DDBJ databases">
        <title>Mucilaginibacter terrae sp. nov., isolated from manganese diggings.</title>
        <authorList>
            <person name="Huang Y."/>
            <person name="Zhou Z."/>
        </authorList>
    </citation>
    <scope>NUCLEOTIDE SEQUENCE [LARGE SCALE GENOMIC DNA]</scope>
    <source>
        <strain evidence="5 6">ZH6</strain>
    </source>
</reference>
<evidence type="ECO:0000313" key="5">
    <source>
        <dbReference type="EMBL" id="RFZ82237.1"/>
    </source>
</evidence>
<sequence length="377" mass="43074">MNFNSLKNIAKQFPFVYPARLVNSVKEWIDRENAKSGVYKSVRNHSYLQLEHSEHHTHTLPDGKDGDKQKFSSNLFYQTAPGYLYNIKDCYFYKQHGLVLSRRNELFTEFTHNFNISSLRKFIIRHPFFTFSTNVKKITGTGAVLVSPQSHNYYHWLFDVLPRIKLYKSVHEQIDCYCISSAVPEKFLEILTLFGISKERILLVNNHVKLHFDNLFLASLPGSEGRTPGWAVSYLRGVLLNGTLTDPNKKKVYFKRGENAGRKVLNEAEVILLLQKEGFEIVEPDMLSIAEQAALTQAASVVVGVHSAALANILFAKEGTTVIEIFSPDYFRTDCYFTLARILKLNYHYMAGAKPQNAAWGNIIVDLNELKDLLPND</sequence>
<organism evidence="5 6">
    <name type="scientific">Mucilaginibacter terrenus</name>
    <dbReference type="NCBI Taxonomy" id="2482727"/>
    <lineage>
        <taxon>Bacteria</taxon>
        <taxon>Pseudomonadati</taxon>
        <taxon>Bacteroidota</taxon>
        <taxon>Sphingobacteriia</taxon>
        <taxon>Sphingobacteriales</taxon>
        <taxon>Sphingobacteriaceae</taxon>
        <taxon>Mucilaginibacter</taxon>
    </lineage>
</organism>
<comment type="caution">
    <text evidence="5">The sequence shown here is derived from an EMBL/GenBank/DDBJ whole genome shotgun (WGS) entry which is preliminary data.</text>
</comment>
<evidence type="ECO:0000259" key="4">
    <source>
        <dbReference type="Pfam" id="PF04577"/>
    </source>
</evidence>
<dbReference type="InterPro" id="IPR049625">
    <property type="entry name" value="Glyco_transf_61_cat"/>
</dbReference>
<proteinExistence type="predicted"/>
<evidence type="ECO:0000256" key="3">
    <source>
        <dbReference type="ARBA" id="ARBA00023180"/>
    </source>
</evidence>
<protein>
    <submittedName>
        <fullName evidence="5">Glycosyltransferase family 61 protein</fullName>
    </submittedName>
</protein>
<keyword evidence="2 5" id="KW-0808">Transferase</keyword>
<dbReference type="InterPro" id="IPR007657">
    <property type="entry name" value="Glycosyltransferase_61"/>
</dbReference>
<evidence type="ECO:0000256" key="2">
    <source>
        <dbReference type="ARBA" id="ARBA00022679"/>
    </source>
</evidence>
<keyword evidence="3" id="KW-0325">Glycoprotein</keyword>
<dbReference type="AlphaFoldDB" id="A0A3E2NMK9"/>
<dbReference type="Proteomes" id="UP000260823">
    <property type="component" value="Unassembled WGS sequence"/>
</dbReference>
<dbReference type="Pfam" id="PF04577">
    <property type="entry name" value="Glyco_transf_61"/>
    <property type="match status" value="1"/>
</dbReference>
<accession>A0A3E2NMK9</accession>
<dbReference type="GO" id="GO:0016757">
    <property type="term" value="F:glycosyltransferase activity"/>
    <property type="evidence" value="ECO:0007669"/>
    <property type="project" value="UniProtKB-KW"/>
</dbReference>
<dbReference type="PANTHER" id="PTHR20961">
    <property type="entry name" value="GLYCOSYLTRANSFERASE"/>
    <property type="match status" value="1"/>
</dbReference>
<evidence type="ECO:0000313" key="6">
    <source>
        <dbReference type="Proteomes" id="UP000260823"/>
    </source>
</evidence>
<feature type="domain" description="Glycosyltransferase 61 catalytic" evidence="4">
    <location>
        <begin position="153"/>
        <end position="323"/>
    </location>
</feature>
<dbReference type="OrthoDB" id="1156086at2"/>
<name>A0A3E2NMK9_9SPHI</name>
<evidence type="ECO:0000256" key="1">
    <source>
        <dbReference type="ARBA" id="ARBA00022676"/>
    </source>
</evidence>